<gene>
    <name evidence="2" type="ORF">SPSIL_048800</name>
</gene>
<name>A0ABZ3ISJ9_9FIRM</name>
<keyword evidence="3" id="KW-1185">Reference proteome</keyword>
<reference evidence="2" key="1">
    <citation type="submission" date="2024-05" db="EMBL/GenBank/DDBJ databases">
        <title>Isolation and characterization of Sporomusa carbonis sp. nov., a carboxydotrophic hydrogenogen in the genus of Sporomusa isolated from a charcoal burning pile.</title>
        <authorList>
            <person name="Boeer T."/>
            <person name="Rosenbaum F."/>
            <person name="Eysell L."/>
            <person name="Mueller V."/>
            <person name="Daniel R."/>
            <person name="Poehlein A."/>
        </authorList>
    </citation>
    <scope>NUCLEOTIDE SEQUENCE [LARGE SCALE GENOMIC DNA]</scope>
    <source>
        <strain evidence="2">DSM 10669</strain>
    </source>
</reference>
<protein>
    <recommendedName>
        <fullName evidence="1">CD-NTase associated protein 4-like DNA endonuclease domain-containing protein</fullName>
    </recommendedName>
</protein>
<dbReference type="EMBL" id="CP155573">
    <property type="protein sequence ID" value="XFO68657.1"/>
    <property type="molecule type" value="Genomic_DNA"/>
</dbReference>
<evidence type="ECO:0000313" key="2">
    <source>
        <dbReference type="EMBL" id="XFO68657.1"/>
    </source>
</evidence>
<feature type="domain" description="CD-NTase associated protein 4-like DNA endonuclease" evidence="1">
    <location>
        <begin position="5"/>
        <end position="83"/>
    </location>
</feature>
<accession>A0ABZ3ISJ9</accession>
<evidence type="ECO:0000259" key="1">
    <source>
        <dbReference type="Pfam" id="PF14130"/>
    </source>
</evidence>
<dbReference type="InterPro" id="IPR025382">
    <property type="entry name" value="Cap4-like_endonuclease_dom"/>
</dbReference>
<dbReference type="Pfam" id="PF14130">
    <property type="entry name" value="Cap4_nuclease"/>
    <property type="match status" value="1"/>
</dbReference>
<dbReference type="RefSeq" id="WP_169717961.1">
    <property type="nucleotide sequence ID" value="NZ_CP155573.1"/>
</dbReference>
<organism evidence="2 3">
    <name type="scientific">Sporomusa silvacetica DSM 10669</name>
    <dbReference type="NCBI Taxonomy" id="1123289"/>
    <lineage>
        <taxon>Bacteria</taxon>
        <taxon>Bacillati</taxon>
        <taxon>Bacillota</taxon>
        <taxon>Negativicutes</taxon>
        <taxon>Selenomonadales</taxon>
        <taxon>Sporomusaceae</taxon>
        <taxon>Sporomusa</taxon>
    </lineage>
</organism>
<sequence length="85" mass="9558">MFSDTEKISLSSISPASIKKITEALKAEFEVDDIDISNIYYIFTSMNLNEPTNDIIGKIVTSFVKIKGCEPKKPNALQNSLMRRD</sequence>
<evidence type="ECO:0000313" key="3">
    <source>
        <dbReference type="Proteomes" id="UP000216752"/>
    </source>
</evidence>
<dbReference type="Proteomes" id="UP000216752">
    <property type="component" value="Chromosome"/>
</dbReference>
<proteinExistence type="predicted"/>